<evidence type="ECO:0000256" key="1">
    <source>
        <dbReference type="ARBA" id="ARBA00022849"/>
    </source>
</evidence>
<dbReference type="InterPro" id="IPR011991">
    <property type="entry name" value="ArsR-like_HTH"/>
</dbReference>
<dbReference type="PANTHER" id="PTHR43428">
    <property type="entry name" value="ARSENATE REDUCTASE"/>
    <property type="match status" value="1"/>
</dbReference>
<sequence length="258" mass="29467">MAAHPPGVLKLVAHEIRWAVLRELARSDYRVQELVERLQIPQNLLSYHLRKLREGQLVTERRSSADEREVYYRLDLEQFQASYLAAGSLVHPALTTLMENVPLSESPSRLPALRVLFLCTENSARSQMAEALLRHLSHGEIEAYSAGSQPAVKVHPLARRVMEQMGIDMRQAVPKHFQVFEGQDFDAMVTVCDRVVESCPTFPDDPERVHWSFRDPASVQGTEAEQLQAFEQTAQQLITRIRSLLPQLAHKKRNAREQ</sequence>
<dbReference type="AlphaFoldDB" id="A0A5J4KQN4"/>
<dbReference type="InterPro" id="IPR001845">
    <property type="entry name" value="HTH_ArsR_DNA-bd_dom"/>
</dbReference>
<reference evidence="3 4" key="1">
    <citation type="submission" date="2019-10" db="EMBL/GenBank/DDBJ databases">
        <title>Dictyobacter vulcani sp. nov., within the class Ktedonobacteria, isolated from soil of volcanic Mt. Zao.</title>
        <authorList>
            <person name="Zheng Y."/>
            <person name="Wang C.M."/>
            <person name="Sakai Y."/>
            <person name="Abe K."/>
            <person name="Yokota A."/>
            <person name="Yabe S."/>
        </authorList>
    </citation>
    <scope>NUCLEOTIDE SEQUENCE [LARGE SCALE GENOMIC DNA]</scope>
    <source>
        <strain evidence="3 4">W12</strain>
    </source>
</reference>
<dbReference type="CDD" id="cd00090">
    <property type="entry name" value="HTH_ARSR"/>
    <property type="match status" value="1"/>
</dbReference>
<dbReference type="Gene3D" id="3.40.50.2300">
    <property type="match status" value="1"/>
</dbReference>
<name>A0A5J4KQN4_9CHLR</name>
<dbReference type="SUPFAM" id="SSF46785">
    <property type="entry name" value="Winged helix' DNA-binding domain"/>
    <property type="match status" value="1"/>
</dbReference>
<dbReference type="Proteomes" id="UP000326912">
    <property type="component" value="Unassembled WGS sequence"/>
</dbReference>
<proteinExistence type="predicted"/>
<feature type="domain" description="HTH arsR-type" evidence="2">
    <location>
        <begin position="1"/>
        <end position="96"/>
    </location>
</feature>
<keyword evidence="4" id="KW-1185">Reference proteome</keyword>
<accession>A0A5J4KQN4</accession>
<comment type="caution">
    <text evidence="3">The sequence shown here is derived from an EMBL/GenBank/DDBJ whole genome shotgun (WGS) entry which is preliminary data.</text>
</comment>
<evidence type="ECO:0000259" key="2">
    <source>
        <dbReference type="PROSITE" id="PS50987"/>
    </source>
</evidence>
<organism evidence="3 4">
    <name type="scientific">Dictyobacter vulcani</name>
    <dbReference type="NCBI Taxonomy" id="2607529"/>
    <lineage>
        <taxon>Bacteria</taxon>
        <taxon>Bacillati</taxon>
        <taxon>Chloroflexota</taxon>
        <taxon>Ktedonobacteria</taxon>
        <taxon>Ktedonobacterales</taxon>
        <taxon>Dictyobacteraceae</taxon>
        <taxon>Dictyobacter</taxon>
    </lineage>
</organism>
<evidence type="ECO:0000313" key="4">
    <source>
        <dbReference type="Proteomes" id="UP000326912"/>
    </source>
</evidence>
<dbReference type="SMART" id="SM00418">
    <property type="entry name" value="HTH_ARSR"/>
    <property type="match status" value="1"/>
</dbReference>
<keyword evidence="1" id="KW-0059">Arsenical resistance</keyword>
<dbReference type="PANTHER" id="PTHR43428:SF1">
    <property type="entry name" value="ARSENATE REDUCTASE"/>
    <property type="match status" value="1"/>
</dbReference>
<dbReference type="InterPro" id="IPR023485">
    <property type="entry name" value="Ptyr_pPase"/>
</dbReference>
<dbReference type="InterPro" id="IPR036390">
    <property type="entry name" value="WH_DNA-bd_sf"/>
</dbReference>
<dbReference type="CDD" id="cd16345">
    <property type="entry name" value="LMWP_ArsC"/>
    <property type="match status" value="1"/>
</dbReference>
<dbReference type="EMBL" id="BKZW01000001">
    <property type="protein sequence ID" value="GER89512.1"/>
    <property type="molecule type" value="Genomic_DNA"/>
</dbReference>
<protein>
    <submittedName>
        <fullName evidence="3">ArsR family transcriptional regulator</fullName>
    </submittedName>
</protein>
<dbReference type="GO" id="GO:0046685">
    <property type="term" value="P:response to arsenic-containing substance"/>
    <property type="evidence" value="ECO:0007669"/>
    <property type="project" value="UniProtKB-KW"/>
</dbReference>
<dbReference type="Pfam" id="PF01022">
    <property type="entry name" value="HTH_5"/>
    <property type="match status" value="1"/>
</dbReference>
<dbReference type="PROSITE" id="PS50987">
    <property type="entry name" value="HTH_ARSR_2"/>
    <property type="match status" value="1"/>
</dbReference>
<dbReference type="GO" id="GO:0003700">
    <property type="term" value="F:DNA-binding transcription factor activity"/>
    <property type="evidence" value="ECO:0007669"/>
    <property type="project" value="InterPro"/>
</dbReference>
<dbReference type="SMART" id="SM00226">
    <property type="entry name" value="LMWPc"/>
    <property type="match status" value="1"/>
</dbReference>
<gene>
    <name evidence="3" type="ORF">KDW_36740</name>
</gene>
<dbReference type="Pfam" id="PF01451">
    <property type="entry name" value="LMWPc"/>
    <property type="match status" value="1"/>
</dbReference>
<dbReference type="Gene3D" id="1.10.10.10">
    <property type="entry name" value="Winged helix-like DNA-binding domain superfamily/Winged helix DNA-binding domain"/>
    <property type="match status" value="1"/>
</dbReference>
<dbReference type="InterPro" id="IPR036196">
    <property type="entry name" value="Ptyr_pPase_sf"/>
</dbReference>
<evidence type="ECO:0000313" key="3">
    <source>
        <dbReference type="EMBL" id="GER89512.1"/>
    </source>
</evidence>
<dbReference type="SUPFAM" id="SSF52788">
    <property type="entry name" value="Phosphotyrosine protein phosphatases I"/>
    <property type="match status" value="1"/>
</dbReference>
<dbReference type="InterPro" id="IPR036388">
    <property type="entry name" value="WH-like_DNA-bd_sf"/>
</dbReference>